<feature type="region of interest" description="Disordered" evidence="1">
    <location>
        <begin position="62"/>
        <end position="81"/>
    </location>
</feature>
<evidence type="ECO:0000313" key="3">
    <source>
        <dbReference type="Proteomes" id="UP000821853"/>
    </source>
</evidence>
<evidence type="ECO:0000256" key="1">
    <source>
        <dbReference type="SAM" id="MobiDB-lite"/>
    </source>
</evidence>
<keyword evidence="3" id="KW-1185">Reference proteome</keyword>
<name>A0A9J6HAY3_HAELO</name>
<dbReference type="EMBL" id="JABSTR010001325">
    <property type="protein sequence ID" value="KAH9383941.1"/>
    <property type="molecule type" value="Genomic_DNA"/>
</dbReference>
<dbReference type="Proteomes" id="UP000821853">
    <property type="component" value="Unassembled WGS sequence"/>
</dbReference>
<accession>A0A9J6HAY3</accession>
<reference evidence="2 3" key="1">
    <citation type="journal article" date="2020" name="Cell">
        <title>Large-Scale Comparative Analyses of Tick Genomes Elucidate Their Genetic Diversity and Vector Capacities.</title>
        <authorList>
            <consortium name="Tick Genome and Microbiome Consortium (TIGMIC)"/>
            <person name="Jia N."/>
            <person name="Wang J."/>
            <person name="Shi W."/>
            <person name="Du L."/>
            <person name="Sun Y."/>
            <person name="Zhan W."/>
            <person name="Jiang J.F."/>
            <person name="Wang Q."/>
            <person name="Zhang B."/>
            <person name="Ji P."/>
            <person name="Bell-Sakyi L."/>
            <person name="Cui X.M."/>
            <person name="Yuan T.T."/>
            <person name="Jiang B.G."/>
            <person name="Yang W.F."/>
            <person name="Lam T.T."/>
            <person name="Chang Q.C."/>
            <person name="Ding S.J."/>
            <person name="Wang X.J."/>
            <person name="Zhu J.G."/>
            <person name="Ruan X.D."/>
            <person name="Zhao L."/>
            <person name="Wei J.T."/>
            <person name="Ye R.Z."/>
            <person name="Que T.C."/>
            <person name="Du C.H."/>
            <person name="Zhou Y.H."/>
            <person name="Cheng J.X."/>
            <person name="Dai P.F."/>
            <person name="Guo W.B."/>
            <person name="Han X.H."/>
            <person name="Huang E.J."/>
            <person name="Li L.F."/>
            <person name="Wei W."/>
            <person name="Gao Y.C."/>
            <person name="Liu J.Z."/>
            <person name="Shao H.Z."/>
            <person name="Wang X."/>
            <person name="Wang C.C."/>
            <person name="Yang T.C."/>
            <person name="Huo Q.B."/>
            <person name="Li W."/>
            <person name="Chen H.Y."/>
            <person name="Chen S.E."/>
            <person name="Zhou L.G."/>
            <person name="Ni X.B."/>
            <person name="Tian J.H."/>
            <person name="Sheng Y."/>
            <person name="Liu T."/>
            <person name="Pan Y.S."/>
            <person name="Xia L.Y."/>
            <person name="Li J."/>
            <person name="Zhao F."/>
            <person name="Cao W.C."/>
        </authorList>
    </citation>
    <scope>NUCLEOTIDE SEQUENCE [LARGE SCALE GENOMIC DNA]</scope>
    <source>
        <strain evidence="2">HaeL-2018</strain>
    </source>
</reference>
<comment type="caution">
    <text evidence="2">The sequence shown here is derived from an EMBL/GenBank/DDBJ whole genome shotgun (WGS) entry which is preliminary data.</text>
</comment>
<protein>
    <submittedName>
        <fullName evidence="2">Uncharacterized protein</fullName>
    </submittedName>
</protein>
<feature type="region of interest" description="Disordered" evidence="1">
    <location>
        <begin position="28"/>
        <end position="49"/>
    </location>
</feature>
<dbReference type="AlphaFoldDB" id="A0A9J6HAY3"/>
<sequence>MQPELMQGPPSAGRYYSLRPSATGMAALHHHAGGGHHQQQMAGMPPGGILRRRSLMESCSDTEVQSGRRPPSAMGYMGQQPPPQGVSAQCRIGRVVGCFFICSLWPQQHPRALTGRSNSLPRGAALGVLDPRRALRHGVRFERAAYDSQEDSDGALSAPELPSGRPRRPKGEHGELALVLHVEV</sequence>
<evidence type="ECO:0000313" key="2">
    <source>
        <dbReference type="EMBL" id="KAH9383941.1"/>
    </source>
</evidence>
<gene>
    <name evidence="2" type="ORF">HPB48_025881</name>
</gene>
<feature type="region of interest" description="Disordered" evidence="1">
    <location>
        <begin position="146"/>
        <end position="174"/>
    </location>
</feature>
<proteinExistence type="predicted"/>
<organism evidence="2 3">
    <name type="scientific">Haemaphysalis longicornis</name>
    <name type="common">Bush tick</name>
    <dbReference type="NCBI Taxonomy" id="44386"/>
    <lineage>
        <taxon>Eukaryota</taxon>
        <taxon>Metazoa</taxon>
        <taxon>Ecdysozoa</taxon>
        <taxon>Arthropoda</taxon>
        <taxon>Chelicerata</taxon>
        <taxon>Arachnida</taxon>
        <taxon>Acari</taxon>
        <taxon>Parasitiformes</taxon>
        <taxon>Ixodida</taxon>
        <taxon>Ixodoidea</taxon>
        <taxon>Ixodidae</taxon>
        <taxon>Haemaphysalinae</taxon>
        <taxon>Haemaphysalis</taxon>
    </lineage>
</organism>
<dbReference type="VEuPathDB" id="VectorBase:HLOH_053427"/>